<evidence type="ECO:0000256" key="4">
    <source>
        <dbReference type="ARBA" id="ARBA00022640"/>
    </source>
</evidence>
<dbReference type="EMBL" id="CM007361">
    <property type="protein sequence ID" value="OIW19283.1"/>
    <property type="molecule type" value="Genomic_DNA"/>
</dbReference>
<evidence type="ECO:0000256" key="13">
    <source>
        <dbReference type="ARBA" id="ARBA00023134"/>
    </source>
</evidence>
<keyword evidence="12" id="KW-1133">Transmembrane helix</keyword>
<feature type="compositionally biased region" description="Basic and acidic residues" evidence="17">
    <location>
        <begin position="489"/>
        <end position="509"/>
    </location>
</feature>
<dbReference type="SUPFAM" id="SSF52540">
    <property type="entry name" value="P-loop containing nucleoside triphosphate hydrolases"/>
    <property type="match status" value="1"/>
</dbReference>
<evidence type="ECO:0000256" key="17">
    <source>
        <dbReference type="SAM" id="MobiDB-lite"/>
    </source>
</evidence>
<evidence type="ECO:0000259" key="18">
    <source>
        <dbReference type="PROSITE" id="PS51720"/>
    </source>
</evidence>
<feature type="compositionally biased region" description="Basic and acidic residues" evidence="17">
    <location>
        <begin position="773"/>
        <end position="785"/>
    </location>
</feature>
<dbReference type="CDD" id="cd01853">
    <property type="entry name" value="Toc34_like"/>
    <property type="match status" value="1"/>
</dbReference>
<feature type="region of interest" description="Disordered" evidence="17">
    <location>
        <begin position="96"/>
        <end position="362"/>
    </location>
</feature>
<feature type="compositionally biased region" description="Polar residues" evidence="17">
    <location>
        <begin position="154"/>
        <end position="167"/>
    </location>
</feature>
<evidence type="ECO:0000256" key="7">
    <source>
        <dbReference type="ARBA" id="ARBA00022741"/>
    </source>
</evidence>
<feature type="compositionally biased region" description="Basic and acidic residues" evidence="17">
    <location>
        <begin position="120"/>
        <end position="149"/>
    </location>
</feature>
<keyword evidence="4" id="KW-0934">Plastid</keyword>
<evidence type="ECO:0000256" key="5">
    <source>
        <dbReference type="ARBA" id="ARBA00022692"/>
    </source>
</evidence>
<feature type="compositionally biased region" description="Basic and acidic residues" evidence="17">
    <location>
        <begin position="268"/>
        <end position="286"/>
    </location>
</feature>
<evidence type="ECO:0000256" key="9">
    <source>
        <dbReference type="ARBA" id="ARBA00022805"/>
    </source>
</evidence>
<evidence type="ECO:0000256" key="16">
    <source>
        <dbReference type="ARBA" id="ARBA00023775"/>
    </source>
</evidence>
<comment type="similarity">
    <text evidence="16">Belongs to the TRAFAC class TrmE-Era-EngA-EngB-Septin-like GTPase superfamily. AIG1/Toc34/Toc159-like paraseptin GTPase family. TOC159 subfamily.</text>
</comment>
<dbReference type="STRING" id="3871.A0A4P1RVP1"/>
<evidence type="ECO:0000256" key="2">
    <source>
        <dbReference type="ARBA" id="ARBA00022448"/>
    </source>
</evidence>
<evidence type="ECO:0000256" key="8">
    <source>
        <dbReference type="ARBA" id="ARBA00022801"/>
    </source>
</evidence>
<feature type="compositionally biased region" description="Basic and acidic residues" evidence="17">
    <location>
        <begin position="340"/>
        <end position="358"/>
    </location>
</feature>
<dbReference type="NCBIfam" id="TIGR00993">
    <property type="entry name" value="3a0901s04IAP86"/>
    <property type="match status" value="1"/>
</dbReference>
<dbReference type="Gramene" id="OIW19283">
    <property type="protein sequence ID" value="OIW19283"/>
    <property type="gene ID" value="TanjilG_20408"/>
</dbReference>
<dbReference type="PANTHER" id="PTHR10903">
    <property type="entry name" value="GTPASE, IMAP FAMILY MEMBER-RELATED"/>
    <property type="match status" value="1"/>
</dbReference>
<feature type="compositionally biased region" description="Polar residues" evidence="17">
    <location>
        <begin position="1"/>
        <end position="28"/>
    </location>
</feature>
<comment type="subcellular location">
    <subcellularLocation>
        <location evidence="15">Plastid</location>
        <location evidence="15">Chloroplast outer membrane</location>
        <topology evidence="15">Single-pass membrane protein</topology>
    </subcellularLocation>
</comment>
<feature type="compositionally biased region" description="Acidic residues" evidence="17">
    <location>
        <begin position="792"/>
        <end position="808"/>
    </location>
</feature>
<keyword evidence="7" id="KW-0547">Nucleotide-binding</keyword>
<evidence type="ECO:0000256" key="1">
    <source>
        <dbReference type="ARBA" id="ARBA00001946"/>
    </source>
</evidence>
<feature type="compositionally biased region" description="Basic and acidic residues" evidence="17">
    <location>
        <begin position="220"/>
        <end position="262"/>
    </location>
</feature>
<feature type="compositionally biased region" description="Acidic residues" evidence="17">
    <location>
        <begin position="29"/>
        <end position="40"/>
    </location>
</feature>
<dbReference type="GO" id="GO:0045036">
    <property type="term" value="P:protein targeting to chloroplast"/>
    <property type="evidence" value="ECO:0007669"/>
    <property type="project" value="InterPro"/>
</dbReference>
<feature type="region of interest" description="Disordered" evidence="17">
    <location>
        <begin position="744"/>
        <end position="808"/>
    </location>
</feature>
<protein>
    <recommendedName>
        <fullName evidence="18">AIG1-type G domain-containing protein</fullName>
    </recommendedName>
</protein>
<dbReference type="PROSITE" id="PS51720">
    <property type="entry name" value="G_AIG1"/>
    <property type="match status" value="1"/>
</dbReference>
<feature type="compositionally biased region" description="Basic and acidic residues" evidence="17">
    <location>
        <begin position="316"/>
        <end position="334"/>
    </location>
</feature>
<organism evidence="19 20">
    <name type="scientific">Lupinus angustifolius</name>
    <name type="common">Narrow-leaved blue lupine</name>
    <dbReference type="NCBI Taxonomy" id="3871"/>
    <lineage>
        <taxon>Eukaryota</taxon>
        <taxon>Viridiplantae</taxon>
        <taxon>Streptophyta</taxon>
        <taxon>Embryophyta</taxon>
        <taxon>Tracheophyta</taxon>
        <taxon>Spermatophyta</taxon>
        <taxon>Magnoliopsida</taxon>
        <taxon>eudicotyledons</taxon>
        <taxon>Gunneridae</taxon>
        <taxon>Pentapetalae</taxon>
        <taxon>rosids</taxon>
        <taxon>fabids</taxon>
        <taxon>Fabales</taxon>
        <taxon>Fabaceae</taxon>
        <taxon>Papilionoideae</taxon>
        <taxon>50 kb inversion clade</taxon>
        <taxon>genistoids sensu lato</taxon>
        <taxon>core genistoids</taxon>
        <taxon>Genisteae</taxon>
        <taxon>Lupinus</taxon>
    </lineage>
</organism>
<comment type="cofactor">
    <cofactor evidence="1">
        <name>Mg(2+)</name>
        <dbReference type="ChEBI" id="CHEBI:18420"/>
    </cofactor>
</comment>
<evidence type="ECO:0000313" key="19">
    <source>
        <dbReference type="EMBL" id="OIW19283.1"/>
    </source>
</evidence>
<dbReference type="GO" id="GO:0046872">
    <property type="term" value="F:metal ion binding"/>
    <property type="evidence" value="ECO:0007669"/>
    <property type="project" value="UniProtKB-KW"/>
</dbReference>
<dbReference type="InterPro" id="IPR006703">
    <property type="entry name" value="G_AIG1"/>
</dbReference>
<sequence length="1604" mass="174676">MDSHSSLYLSDQSLQTSSTDHNLVNGSESDGDDYDDDFDTEPPKPILVPPYANYHKSQGFVDDPSLSFTPKSQFIPIAKVTLDDDVSEEEEEDVFVEASTDDNSFQTADFEGGSALENGVDLHDDKKDEKLVNEEREEERIELLEDRKVGGGVDNNTLSGENGNSDSLGVGLEHDDDKSKSVVENNDDVVDKNDAVIFNSSDVVDKNDGDVIDKNDDDVVDKNVGDVVDKNVGDVVDKNDGDVADKNDGDVVDKNDGDVVDKNDDDVVDKNDGEVVDKNGDDVVDKNDDDVVDKNDGEVVDKNGDDVVDKNDDDVVDKNDGEVVDKNGDDVVDKNDDDVVDKNDGEVVDKNGDDVVDKNDDDVVDKNDGEVVDKNGDDVVDKNDGDVVKFNSDGDPIVESVQVNVSEPSGVTVVGDKLEQDEEKESEIKGVEVPALGISLDNGFNPIEQVGGEDVLDNDIKVARVDTESSQIVDTGVDDVKNGDVAPLQKDESVEAVQDDRKIEGHADEGGNGTNTEESEIEGVEAPAPDISLDNGFSPIEQVGGEDDLHNDNKVARVDAESRQIVDTGDDDVKNSGIAPLQKDESLKAVQDDIDIEGHAIEGGNGANIEESAIEGVEALACGISLTDEFDPPEQLDAADVFYRKIADVDAESGHNAGPGVDDDDSTGYDGHKNDIAPLEGHVVQDDVNIEAHAHAGEVHRNIEAFGEVDEEEYGDDDKEFGSILDRLSEINFFEKQRHGVGEIDGSVLDSDGEEMNFRSFDAPKNYSEEEEQHGVDESTRDQRIDGQIVTDSDEEVDTDDDGGDNEMFDSATLEALLKAASGAGQDGGNITITSQDGSRLFSVDRPSGLGPSLLSGKPVARPNRANFFAPSINRAGTDSDINLSKEEKDKLEKLQQIRIKFLRLVQRLGFTTEESIAAQVLYRLTLVAGRQTGQIFNLDAAKESASQLEADGRDDLNYSITILVLGKTGVGKSATINSIFGETKTSLSAYGPATTKVTEIIGMVDGVKIRVFDTPGLKSSALEQNANRKVLSMIKKMTKKSPPDIVLYVDRLDLQTRDLNDLPLLKSITSALGPSIWRNVIVSLTHGASAPPDGPSGAALTYDVFVAQNSHIVQQTIGHAVGDLRLMNPNLMTPVSLVENHASCRKNRGGQKVLPNGQPWRPLLLLLCHSMKILSEAGNLSKPQEPFDQRRLFGFRTRSPPLPYLLSWLLQSRTHPKLSPEQGGVDNGDSDVEADLSDSDLDEDEDEYDQLPPFKPLRKAQFAKLNKEQQKAYLEEYEYRVKLLQKKQLKDELRRMRDMKKKGKTNAKDYGYPEDGDQENEAPAAVPVPLPDMALPPSFDSDNPAYRYRFLEPTSQLLTRPVLDTQSWDHDCGYDGVNLEQTLAIINKFPAAVSVQITKDKKDFNIHLDSSVAAKHGENGSTLAGFDIQNIGQQLAYIVRGETKFKNFKRNKTAAGLSVTFLGENVSTGLKVEDQIALGKRLVLVGSTGTVRCQGDSVYGANVEVRLREADFPIGQDQSSLSLSLVKWRGDLALGANFQSQFSLGRSYKMGVRAGLNNKLSGQISVRTSSSDQLQIALIAILPIARAIYKNFWTGASEDYSIY</sequence>
<feature type="region of interest" description="Disordered" evidence="17">
    <location>
        <begin position="561"/>
        <end position="580"/>
    </location>
</feature>
<dbReference type="GO" id="GO:0009707">
    <property type="term" value="C:chloroplast outer membrane"/>
    <property type="evidence" value="ECO:0007669"/>
    <property type="project" value="UniProtKB-SubCell"/>
</dbReference>
<evidence type="ECO:0000256" key="3">
    <source>
        <dbReference type="ARBA" id="ARBA00022528"/>
    </source>
</evidence>
<keyword evidence="9" id="KW-1002">Plastid outer membrane</keyword>
<feature type="compositionally biased region" description="Acidic residues" evidence="17">
    <location>
        <begin position="1229"/>
        <end position="1250"/>
    </location>
</feature>
<gene>
    <name evidence="19" type="ORF">TanjilG_20408</name>
</gene>
<dbReference type="InterPro" id="IPR045058">
    <property type="entry name" value="GIMA/IAN/Toc"/>
</dbReference>
<evidence type="ECO:0000256" key="6">
    <source>
        <dbReference type="ARBA" id="ARBA00022723"/>
    </source>
</evidence>
<dbReference type="GO" id="GO:0015031">
    <property type="term" value="P:protein transport"/>
    <property type="evidence" value="ECO:0007669"/>
    <property type="project" value="UniProtKB-KW"/>
</dbReference>
<dbReference type="FunFam" id="3.40.50.300:FF:000413">
    <property type="entry name" value="Translocase of chloroplast 120, chloroplastic"/>
    <property type="match status" value="1"/>
</dbReference>
<accession>A0A4P1RVP1</accession>
<dbReference type="Pfam" id="PF11886">
    <property type="entry name" value="TOC159_MAD"/>
    <property type="match status" value="1"/>
</dbReference>
<feature type="domain" description="AIG1-type G" evidence="18">
    <location>
        <begin position="958"/>
        <end position="1192"/>
    </location>
</feature>
<feature type="compositionally biased region" description="Basic and acidic residues" evidence="17">
    <location>
        <begin position="292"/>
        <end position="310"/>
    </location>
</feature>
<dbReference type="InterPro" id="IPR024283">
    <property type="entry name" value="TOC159_MAD"/>
</dbReference>
<dbReference type="Gene3D" id="3.40.50.300">
    <property type="entry name" value="P-loop containing nucleotide triphosphate hydrolases"/>
    <property type="match status" value="1"/>
</dbReference>
<evidence type="ECO:0000256" key="10">
    <source>
        <dbReference type="ARBA" id="ARBA00022842"/>
    </source>
</evidence>
<evidence type="ECO:0000256" key="12">
    <source>
        <dbReference type="ARBA" id="ARBA00022989"/>
    </source>
</evidence>
<evidence type="ECO:0000313" key="20">
    <source>
        <dbReference type="Proteomes" id="UP000188354"/>
    </source>
</evidence>
<evidence type="ECO:0000256" key="15">
    <source>
        <dbReference type="ARBA" id="ARBA00023766"/>
    </source>
</evidence>
<keyword evidence="2" id="KW-0813">Transport</keyword>
<keyword evidence="3" id="KW-0150">Chloroplast</keyword>
<dbReference type="PANTHER" id="PTHR10903:SF120">
    <property type="entry name" value="TRANSLOCASE OF CHLOROPLAST 159, CHLOROPLASTIC"/>
    <property type="match status" value="1"/>
</dbReference>
<keyword evidence="8" id="KW-0378">Hydrolase</keyword>
<keyword evidence="14" id="KW-0472">Membrane</keyword>
<keyword evidence="11" id="KW-0653">Protein transport</keyword>
<dbReference type="InterPro" id="IPR027417">
    <property type="entry name" value="P-loop_NTPase"/>
</dbReference>
<dbReference type="Proteomes" id="UP000188354">
    <property type="component" value="Chromosome LG01"/>
</dbReference>
<name>A0A4P1RVP1_LUPAN</name>
<proteinExistence type="inferred from homology"/>
<keyword evidence="20" id="KW-1185">Reference proteome</keyword>
<dbReference type="GO" id="GO:0003924">
    <property type="term" value="F:GTPase activity"/>
    <property type="evidence" value="ECO:0007669"/>
    <property type="project" value="InterPro"/>
</dbReference>
<feature type="compositionally biased region" description="Basic and acidic residues" evidence="17">
    <location>
        <begin position="172"/>
        <end position="181"/>
    </location>
</feature>
<feature type="region of interest" description="Disordered" evidence="17">
    <location>
        <begin position="477"/>
        <end position="552"/>
    </location>
</feature>
<keyword evidence="13" id="KW-0342">GTP-binding</keyword>
<feature type="region of interest" description="Disordered" evidence="17">
    <location>
        <begin position="1302"/>
        <end position="1322"/>
    </location>
</feature>
<feature type="compositionally biased region" description="Basic and acidic residues" evidence="17">
    <location>
        <begin position="203"/>
        <end position="214"/>
    </location>
</feature>
<dbReference type="GO" id="GO:0005525">
    <property type="term" value="F:GTP binding"/>
    <property type="evidence" value="ECO:0007669"/>
    <property type="project" value="UniProtKB-KW"/>
</dbReference>
<dbReference type="Pfam" id="PF04548">
    <property type="entry name" value="AIG1"/>
    <property type="match status" value="1"/>
</dbReference>
<feature type="region of interest" description="Disordered" evidence="17">
    <location>
        <begin position="1218"/>
        <end position="1253"/>
    </location>
</feature>
<evidence type="ECO:0000256" key="14">
    <source>
        <dbReference type="ARBA" id="ARBA00023136"/>
    </source>
</evidence>
<feature type="region of interest" description="Disordered" evidence="17">
    <location>
        <begin position="1"/>
        <end position="51"/>
    </location>
</feature>
<keyword evidence="6" id="KW-0479">Metal-binding</keyword>
<keyword evidence="5" id="KW-0812">Transmembrane</keyword>
<evidence type="ECO:0000256" key="11">
    <source>
        <dbReference type="ARBA" id="ARBA00022927"/>
    </source>
</evidence>
<keyword evidence="10" id="KW-0460">Magnesium</keyword>
<dbReference type="InterPro" id="IPR005690">
    <property type="entry name" value="Toc86_159"/>
</dbReference>
<reference evidence="19 20" key="1">
    <citation type="journal article" date="2017" name="Plant Biotechnol. J.">
        <title>A comprehensive draft genome sequence for lupin (Lupinus angustifolius), an emerging health food: insights into plant-microbe interactions and legume evolution.</title>
        <authorList>
            <person name="Hane J.K."/>
            <person name="Ming Y."/>
            <person name="Kamphuis L.G."/>
            <person name="Nelson M.N."/>
            <person name="Garg G."/>
            <person name="Atkins C.A."/>
            <person name="Bayer P.E."/>
            <person name="Bravo A."/>
            <person name="Bringans S."/>
            <person name="Cannon S."/>
            <person name="Edwards D."/>
            <person name="Foley R."/>
            <person name="Gao L.L."/>
            <person name="Harrison M.J."/>
            <person name="Huang W."/>
            <person name="Hurgobin B."/>
            <person name="Li S."/>
            <person name="Liu C.W."/>
            <person name="McGrath A."/>
            <person name="Morahan G."/>
            <person name="Murray J."/>
            <person name="Weller J."/>
            <person name="Jian J."/>
            <person name="Singh K.B."/>
        </authorList>
    </citation>
    <scope>NUCLEOTIDE SEQUENCE [LARGE SCALE GENOMIC DNA]</scope>
    <source>
        <strain evidence="20">cv. Tanjil</strain>
        <tissue evidence="19">Whole plant</tissue>
    </source>
</reference>